<name>A0ABQ5AP77_9ASTR</name>
<sequence>MEIVIKSEFLKHFGNGEQLKGVFLMEESSTVSVVKEAVEQTMLTVDLGGSVITGIHGKPLGVLARELSVSLHKVGDRCPLYEPEGRPIGIKEVYYGCANDKSDGYGLILSLHKSTMSEDVGWKSYKCTGGIMAEEAIVGSNVYV</sequence>
<proteinExistence type="predicted"/>
<gene>
    <name evidence="1" type="ORF">Tco_0838932</name>
</gene>
<dbReference type="Proteomes" id="UP001151760">
    <property type="component" value="Unassembled WGS sequence"/>
</dbReference>
<dbReference type="Gene3D" id="3.40.140.10">
    <property type="entry name" value="Cytidine Deaminase, domain 2"/>
    <property type="match status" value="1"/>
</dbReference>
<keyword evidence="2" id="KW-1185">Reference proteome</keyword>
<dbReference type="EMBL" id="BQNB010012511">
    <property type="protein sequence ID" value="GJT04470.1"/>
    <property type="molecule type" value="Genomic_DNA"/>
</dbReference>
<organism evidence="1 2">
    <name type="scientific">Tanacetum coccineum</name>
    <dbReference type="NCBI Taxonomy" id="301880"/>
    <lineage>
        <taxon>Eukaryota</taxon>
        <taxon>Viridiplantae</taxon>
        <taxon>Streptophyta</taxon>
        <taxon>Embryophyta</taxon>
        <taxon>Tracheophyta</taxon>
        <taxon>Spermatophyta</taxon>
        <taxon>Magnoliopsida</taxon>
        <taxon>eudicotyledons</taxon>
        <taxon>Gunneridae</taxon>
        <taxon>Pentapetalae</taxon>
        <taxon>asterids</taxon>
        <taxon>campanulids</taxon>
        <taxon>Asterales</taxon>
        <taxon>Asteraceae</taxon>
        <taxon>Asteroideae</taxon>
        <taxon>Anthemideae</taxon>
        <taxon>Anthemidinae</taxon>
        <taxon>Tanacetum</taxon>
    </lineage>
</organism>
<comment type="caution">
    <text evidence="1">The sequence shown here is derived from an EMBL/GenBank/DDBJ whole genome shotgun (WGS) entry which is preliminary data.</text>
</comment>
<reference evidence="1" key="1">
    <citation type="journal article" date="2022" name="Int. J. Mol. Sci.">
        <title>Draft Genome of Tanacetum Coccineum: Genomic Comparison of Closely Related Tanacetum-Family Plants.</title>
        <authorList>
            <person name="Yamashiro T."/>
            <person name="Shiraishi A."/>
            <person name="Nakayama K."/>
            <person name="Satake H."/>
        </authorList>
    </citation>
    <scope>NUCLEOTIDE SEQUENCE</scope>
</reference>
<evidence type="ECO:0000313" key="2">
    <source>
        <dbReference type="Proteomes" id="UP001151760"/>
    </source>
</evidence>
<reference evidence="1" key="2">
    <citation type="submission" date="2022-01" db="EMBL/GenBank/DDBJ databases">
        <authorList>
            <person name="Yamashiro T."/>
            <person name="Shiraishi A."/>
            <person name="Satake H."/>
            <person name="Nakayama K."/>
        </authorList>
    </citation>
    <scope>NUCLEOTIDE SEQUENCE</scope>
</reference>
<accession>A0ABQ5AP77</accession>
<evidence type="ECO:0000313" key="1">
    <source>
        <dbReference type="EMBL" id="GJT04470.1"/>
    </source>
</evidence>
<protein>
    <submittedName>
        <fullName evidence="1">Uncharacterized protein</fullName>
    </submittedName>
</protein>